<protein>
    <submittedName>
        <fullName evidence="2">Uncharacterized protein</fullName>
    </submittedName>
</protein>
<proteinExistence type="predicted"/>
<keyword evidence="1" id="KW-0472">Membrane</keyword>
<dbReference type="EMBL" id="CP004372">
    <property type="protein sequence ID" value="AHM02933.1"/>
    <property type="molecule type" value="Genomic_DNA"/>
</dbReference>
<sequence>MPSDRARARALMTLALALVHAGGLAGKLRIGGDGVVPHWLAFSRFALGAACLPRDWRVWLRRRAVTGDIAPIRARRRTDPSANGVAAVFIGLILSGLLSIWLRRGPALWGGSG</sequence>
<evidence type="ECO:0000313" key="3">
    <source>
        <dbReference type="Proteomes" id="UP000019593"/>
    </source>
</evidence>
<dbReference type="KEGG" id="red:roselon_00492"/>
<gene>
    <name evidence="2" type="ORF">roselon_00492</name>
</gene>
<keyword evidence="1" id="KW-1133">Transmembrane helix</keyword>
<dbReference type="AlphaFoldDB" id="W8RPK7"/>
<reference evidence="2 3" key="1">
    <citation type="submission" date="2013-03" db="EMBL/GenBank/DDBJ databases">
        <authorList>
            <person name="Fiebig A."/>
            <person name="Goeker M."/>
            <person name="Klenk H.-P.P."/>
        </authorList>
    </citation>
    <scope>NUCLEOTIDE SEQUENCE [LARGE SCALE GENOMIC DNA]</scope>
    <source>
        <strain evidence="3">DSM 19469</strain>
    </source>
</reference>
<keyword evidence="1" id="KW-0812">Transmembrane</keyword>
<accession>W8RPK7</accession>
<dbReference type="eggNOG" id="COG0697">
    <property type="taxonomic scope" value="Bacteria"/>
</dbReference>
<dbReference type="Proteomes" id="UP000019593">
    <property type="component" value="Chromosome"/>
</dbReference>
<evidence type="ECO:0000313" key="2">
    <source>
        <dbReference type="EMBL" id="AHM02933.1"/>
    </source>
</evidence>
<evidence type="ECO:0000256" key="1">
    <source>
        <dbReference type="SAM" id="Phobius"/>
    </source>
</evidence>
<keyword evidence="3" id="KW-1185">Reference proteome</keyword>
<dbReference type="HOGENOM" id="CLU_2131652_0_0_5"/>
<feature type="transmembrane region" description="Helical" evidence="1">
    <location>
        <begin position="82"/>
        <end position="102"/>
    </location>
</feature>
<dbReference type="RefSeq" id="WP_025310834.1">
    <property type="nucleotide sequence ID" value="NZ_CP004372.1"/>
</dbReference>
<organism evidence="2 3">
    <name type="scientific">Roseicyclus elongatus DSM 19469</name>
    <dbReference type="NCBI Taxonomy" id="1294273"/>
    <lineage>
        <taxon>Bacteria</taxon>
        <taxon>Pseudomonadati</taxon>
        <taxon>Pseudomonadota</taxon>
        <taxon>Alphaproteobacteria</taxon>
        <taxon>Rhodobacterales</taxon>
        <taxon>Roseobacteraceae</taxon>
        <taxon>Roseicyclus</taxon>
    </lineage>
</organism>
<name>W8RPK7_9RHOB</name>
<dbReference type="OrthoDB" id="7818056at2"/>